<name>A0A1I0FUC4_9EURY</name>
<dbReference type="RefSeq" id="WP_092932813.1">
    <property type="nucleotide sequence ID" value="NZ_FMZP01000007.1"/>
</dbReference>
<gene>
    <name evidence="2" type="ORF">SAMN04488694_10985</name>
    <name evidence="1" type="ORF">SAMN05192552_1007112</name>
</gene>
<dbReference type="STRING" id="392421.SAMN04488694_10985"/>
<dbReference type="EMBL" id="FOIC01000009">
    <property type="protein sequence ID" value="SET61836.1"/>
    <property type="molecule type" value="Genomic_DNA"/>
</dbReference>
<protein>
    <submittedName>
        <fullName evidence="2">Uncharacterized protein</fullName>
    </submittedName>
</protein>
<dbReference type="EMBL" id="FMZP01000007">
    <property type="protein sequence ID" value="SDC78910.1"/>
    <property type="molecule type" value="Genomic_DNA"/>
</dbReference>
<keyword evidence="3" id="KW-1185">Reference proteome</keyword>
<dbReference type="Proteomes" id="UP000324021">
    <property type="component" value="Unassembled WGS sequence"/>
</dbReference>
<reference evidence="2" key="2">
    <citation type="submission" date="2016-10" db="EMBL/GenBank/DDBJ databases">
        <authorList>
            <person name="de Groot N.N."/>
        </authorList>
    </citation>
    <scope>NUCLEOTIDE SEQUENCE [LARGE SCALE GENOMIC DNA]</scope>
    <source>
        <strain evidence="2">CDM_6</strain>
    </source>
</reference>
<dbReference type="Proteomes" id="UP000199320">
    <property type="component" value="Unassembled WGS sequence"/>
</dbReference>
<proteinExistence type="predicted"/>
<sequence length="116" mass="12028">MEFAVSRTGTTLVTLHGGSDTTACDDATSTLADTLETLAAEGTITDWDVTDANVYEHPTAPFDPYTITLEFSVTVTTEADDEREAAERGASAIDDALTTADVASVAYTTSPAASAT</sequence>
<evidence type="ECO:0000313" key="3">
    <source>
        <dbReference type="Proteomes" id="UP000199320"/>
    </source>
</evidence>
<evidence type="ECO:0000313" key="2">
    <source>
        <dbReference type="EMBL" id="SET61836.1"/>
    </source>
</evidence>
<organism evidence="2 3">
    <name type="scientific">Natrinema hispanicum</name>
    <dbReference type="NCBI Taxonomy" id="392421"/>
    <lineage>
        <taxon>Archaea</taxon>
        <taxon>Methanobacteriati</taxon>
        <taxon>Methanobacteriota</taxon>
        <taxon>Stenosarchaea group</taxon>
        <taxon>Halobacteria</taxon>
        <taxon>Halobacteriales</taxon>
        <taxon>Natrialbaceae</taxon>
        <taxon>Natrinema</taxon>
    </lineage>
</organism>
<evidence type="ECO:0000313" key="1">
    <source>
        <dbReference type="EMBL" id="SDC78910.1"/>
    </source>
</evidence>
<reference evidence="3 4" key="1">
    <citation type="submission" date="2016-10" db="EMBL/GenBank/DDBJ databases">
        <authorList>
            <person name="Varghese N."/>
            <person name="Submissions S."/>
        </authorList>
    </citation>
    <scope>NUCLEOTIDE SEQUENCE [LARGE SCALE GENOMIC DNA]</scope>
    <source>
        <strain evidence="1 4">CDM_1</strain>
        <strain evidence="3">CDM_6</strain>
    </source>
</reference>
<dbReference type="AlphaFoldDB" id="A0A1I0FUC4"/>
<evidence type="ECO:0000313" key="4">
    <source>
        <dbReference type="Proteomes" id="UP000324021"/>
    </source>
</evidence>
<accession>A0A1I0FUC4</accession>